<dbReference type="AlphaFoldDB" id="G7DXR9"/>
<accession>G7DXR9</accession>
<dbReference type="EMBL" id="BABT02000061">
    <property type="protein sequence ID" value="GAA95379.1"/>
    <property type="molecule type" value="Genomic_DNA"/>
</dbReference>
<evidence type="ECO:0000256" key="1">
    <source>
        <dbReference type="SAM" id="MobiDB-lite"/>
    </source>
</evidence>
<reference evidence="4 5" key="1">
    <citation type="journal article" date="2011" name="J. Gen. Appl. Microbiol.">
        <title>Draft genome sequencing of the enigmatic basidiomycete Mixia osmundae.</title>
        <authorList>
            <person name="Nishida H."/>
            <person name="Nagatsuka Y."/>
            <person name="Sugiyama J."/>
        </authorList>
    </citation>
    <scope>NUCLEOTIDE SEQUENCE [LARGE SCALE GENOMIC DNA]</scope>
    <source>
        <strain evidence="5">CBS 9802 / IAM 14324 / JCM 22182 / KY 12970</strain>
    </source>
</reference>
<dbReference type="Proteomes" id="UP000009131">
    <property type="component" value="Unassembled WGS sequence"/>
</dbReference>
<evidence type="ECO:0008006" key="6">
    <source>
        <dbReference type="Google" id="ProtNLM"/>
    </source>
</evidence>
<dbReference type="PANTHER" id="PTHR13134">
    <property type="entry name" value="TRAFFICKING PROTEIN PARTICLE COMPLEX SUBUNIT 13"/>
    <property type="match status" value="1"/>
</dbReference>
<evidence type="ECO:0000313" key="4">
    <source>
        <dbReference type="EMBL" id="GAA95379.1"/>
    </source>
</evidence>
<dbReference type="Pfam" id="PF23647">
    <property type="entry name" value="TRAPPC13_M"/>
    <property type="match status" value="1"/>
</dbReference>
<dbReference type="PANTHER" id="PTHR13134:SF3">
    <property type="entry name" value="TRAFFICKING PROTEIN PARTICLE COMPLEX SUBUNIT 13"/>
    <property type="match status" value="1"/>
</dbReference>
<dbReference type="GO" id="GO:1990072">
    <property type="term" value="C:TRAPPIII protein complex"/>
    <property type="evidence" value="ECO:0007669"/>
    <property type="project" value="TreeGrafter"/>
</dbReference>
<keyword evidence="5" id="KW-1185">Reference proteome</keyword>
<feature type="region of interest" description="Disordered" evidence="1">
    <location>
        <begin position="456"/>
        <end position="477"/>
    </location>
</feature>
<dbReference type="InParanoid" id="G7DXR9"/>
<dbReference type="STRING" id="764103.G7DXR9"/>
<organism evidence="4 5">
    <name type="scientific">Mixia osmundae (strain CBS 9802 / IAM 14324 / JCM 22182 / KY 12970)</name>
    <dbReference type="NCBI Taxonomy" id="764103"/>
    <lineage>
        <taxon>Eukaryota</taxon>
        <taxon>Fungi</taxon>
        <taxon>Dikarya</taxon>
        <taxon>Basidiomycota</taxon>
        <taxon>Pucciniomycotina</taxon>
        <taxon>Mixiomycetes</taxon>
        <taxon>Mixiales</taxon>
        <taxon>Mixiaceae</taxon>
        <taxon>Mixia</taxon>
    </lineage>
</organism>
<protein>
    <recommendedName>
        <fullName evidence="6">DUF974-domain-containing protein</fullName>
    </recommendedName>
</protein>
<proteinExistence type="predicted"/>
<dbReference type="RefSeq" id="XP_014569741.1">
    <property type="nucleotide sequence ID" value="XM_014714255.1"/>
</dbReference>
<dbReference type="InterPro" id="IPR010378">
    <property type="entry name" value="TRAPPC13"/>
</dbReference>
<dbReference type="HOGENOM" id="CLU_390303_0_0_1"/>
<evidence type="ECO:0000259" key="2">
    <source>
        <dbReference type="Pfam" id="PF06159"/>
    </source>
</evidence>
<feature type="region of interest" description="Disordered" evidence="1">
    <location>
        <begin position="330"/>
        <end position="355"/>
    </location>
</feature>
<evidence type="ECO:0000259" key="3">
    <source>
        <dbReference type="Pfam" id="PF23647"/>
    </source>
</evidence>
<dbReference type="InterPro" id="IPR055429">
    <property type="entry name" value="TRAPPC13_M"/>
</dbReference>
<dbReference type="Pfam" id="PF06159">
    <property type="entry name" value="TRAPPC13_N"/>
    <property type="match status" value="1"/>
</dbReference>
<feature type="compositionally biased region" description="Basic and acidic residues" evidence="1">
    <location>
        <begin position="344"/>
        <end position="353"/>
    </location>
</feature>
<feature type="compositionally biased region" description="Polar residues" evidence="1">
    <location>
        <begin position="330"/>
        <end position="343"/>
    </location>
</feature>
<dbReference type="OrthoDB" id="10250284at2759"/>
<feature type="domain" description="Trafficking protein particle complex subunit 13 middle" evidence="3">
    <location>
        <begin position="179"/>
        <end position="306"/>
    </location>
</feature>
<evidence type="ECO:0000313" key="5">
    <source>
        <dbReference type="Proteomes" id="UP000009131"/>
    </source>
</evidence>
<reference evidence="4 5" key="2">
    <citation type="journal article" date="2012" name="Open Biol.">
        <title>Characteristics of nucleosomes and linker DNA regions on the genome of the basidiomycete Mixia osmundae revealed by mono- and dinucleosome mapping.</title>
        <authorList>
            <person name="Nishida H."/>
            <person name="Kondo S."/>
            <person name="Matsumoto T."/>
            <person name="Suzuki Y."/>
            <person name="Yoshikawa H."/>
            <person name="Taylor T.D."/>
            <person name="Sugiyama J."/>
        </authorList>
    </citation>
    <scope>NUCLEOTIDE SEQUENCE [LARGE SCALE GENOMIC DNA]</scope>
    <source>
        <strain evidence="5">CBS 9802 / IAM 14324 / JCM 22182 / KY 12970</strain>
    </source>
</reference>
<gene>
    <name evidence="4" type="primary">Mo02033</name>
    <name evidence="4" type="ORF">E5Q_02033</name>
</gene>
<feature type="domain" description="Trafficking protein particle complex subunit 13 N-terminal" evidence="2">
    <location>
        <begin position="10"/>
        <end position="174"/>
    </location>
</feature>
<feature type="region of interest" description="Disordered" evidence="1">
    <location>
        <begin position="408"/>
        <end position="443"/>
    </location>
</feature>
<dbReference type="eggNOG" id="KOG2625">
    <property type="taxonomic scope" value="Eukaryota"/>
</dbReference>
<comment type="caution">
    <text evidence="4">The sequence shown here is derived from an EMBL/GenBank/DDBJ whole genome shotgun (WGS) entry which is preliminary data.</text>
</comment>
<sequence length="613" mass="65990">MAESSMTEAHPLSVRVLRLLRPSAAKEDTIYIDKDAVDLLGARNSLLRQDVAQFCDFSAAPLLALSSVFGQIYLGETFNGYLAVHNDQDSPITGVNLKVEMQTAQNRWTLAETRSGLLKPRESLETVVRHELKEIGVHSLVCTVSYTVAEGSQQGFAPELGASQRVLKKSFKFSMSNPLSVKTKIHMAKSVTALLDKNQRETAYLELQIQNMTSAPLVFEQMRFEPSQGLTFVDANSSIFDNEAALLSPGDIRQYLYIVSPAVTPSPVFESGKVNGQMNLGRLNIVWRTPNGEGGKLQTSQLTRRMQAPAILSAPGSYAMHDEHAIAASKSATVVSPQSANSARKSDATEAKGPDVSGLTFDVSIELPVEPLTIHTPFQVRLSLRVRDRAGQRRVVVLALQHVRPVSLSSPADTTAAAGDKARQSVLLSEADPPASPAPPMRSRLAPASLLADLTSGAPSRRASADVSTPESLRRRSAQIDPYARDALLQAATSAAVVSHAGADIVLPAPEPINRRAGYTGSIEPSSTVIALGPSLIEVEPIELGNDETVIRVVELSYLPTETGLHHLGGLRVLALGITEEGQDVSEGRDAFIVRENSVLGEIYVQGRPPLRL</sequence>
<dbReference type="InterPro" id="IPR055427">
    <property type="entry name" value="TRAPPC13_N"/>
</dbReference>
<name>G7DXR9_MIXOS</name>